<organism evidence="6 7">
    <name type="scientific">Mycena sanguinolenta</name>
    <dbReference type="NCBI Taxonomy" id="230812"/>
    <lineage>
        <taxon>Eukaryota</taxon>
        <taxon>Fungi</taxon>
        <taxon>Dikarya</taxon>
        <taxon>Basidiomycota</taxon>
        <taxon>Agaricomycotina</taxon>
        <taxon>Agaricomycetes</taxon>
        <taxon>Agaricomycetidae</taxon>
        <taxon>Agaricales</taxon>
        <taxon>Marasmiineae</taxon>
        <taxon>Mycenaceae</taxon>
        <taxon>Mycena</taxon>
    </lineage>
</organism>
<gene>
    <name evidence="6" type="ORF">MSAN_00412500</name>
</gene>
<dbReference type="GO" id="GO:0005737">
    <property type="term" value="C:cytoplasm"/>
    <property type="evidence" value="ECO:0007669"/>
    <property type="project" value="TreeGrafter"/>
</dbReference>
<dbReference type="NCBIfam" id="TIGR02180">
    <property type="entry name" value="GRX_euk"/>
    <property type="match status" value="1"/>
</dbReference>
<evidence type="ECO:0000256" key="2">
    <source>
        <dbReference type="ARBA" id="ARBA00022982"/>
    </source>
</evidence>
<dbReference type="SUPFAM" id="SSF52833">
    <property type="entry name" value="Thioredoxin-like"/>
    <property type="match status" value="1"/>
</dbReference>
<keyword evidence="1" id="KW-0813">Transport</keyword>
<keyword evidence="2" id="KW-0249">Electron transport</keyword>
<feature type="domain" description="Glutaredoxin" evidence="5">
    <location>
        <begin position="64"/>
        <end position="127"/>
    </location>
</feature>
<dbReference type="AlphaFoldDB" id="A0A8H6ZA09"/>
<dbReference type="InterPro" id="IPR036249">
    <property type="entry name" value="Thioredoxin-like_sf"/>
</dbReference>
<keyword evidence="7" id="KW-1185">Reference proteome</keyword>
<dbReference type="GO" id="GO:0015038">
    <property type="term" value="F:glutathione disulfide oxidoreductase activity"/>
    <property type="evidence" value="ECO:0007669"/>
    <property type="project" value="TreeGrafter"/>
</dbReference>
<dbReference type="Pfam" id="PF00462">
    <property type="entry name" value="Glutaredoxin"/>
    <property type="match status" value="1"/>
</dbReference>
<sequence>MLPLARASLLTARNTTRIYTSPRPYSGALKAFILFNLFSSAQDPSKSPMAVKEFVESSINDNKITIFSKTWCPFCKKTKDLFKAQFPEENPLIIELDLREDEEEIQDYLNEKTGQRSVPNVFVNQKQVGGNDKTQAAFQSGELKRLVNL</sequence>
<comment type="caution">
    <text evidence="6">The sequence shown here is derived from an EMBL/GenBank/DDBJ whole genome shotgun (WGS) entry which is preliminary data.</text>
</comment>
<dbReference type="InterPro" id="IPR014025">
    <property type="entry name" value="Glutaredoxin_subgr"/>
</dbReference>
<dbReference type="PROSITE" id="PS00195">
    <property type="entry name" value="GLUTAREDOXIN_1"/>
    <property type="match status" value="1"/>
</dbReference>
<dbReference type="InterPro" id="IPR002109">
    <property type="entry name" value="Glutaredoxin"/>
</dbReference>
<dbReference type="PROSITE" id="PS51354">
    <property type="entry name" value="GLUTAREDOXIN_2"/>
    <property type="match status" value="1"/>
</dbReference>
<dbReference type="CDD" id="cd03419">
    <property type="entry name" value="GRX_GRXh_1_2_like"/>
    <property type="match status" value="1"/>
</dbReference>
<protein>
    <submittedName>
        <fullName evidence="6">Glutaredoxin</fullName>
    </submittedName>
</protein>
<evidence type="ECO:0000313" key="6">
    <source>
        <dbReference type="EMBL" id="KAF7375258.1"/>
    </source>
</evidence>
<dbReference type="PANTHER" id="PTHR45694">
    <property type="entry name" value="GLUTAREDOXIN 2"/>
    <property type="match status" value="1"/>
</dbReference>
<keyword evidence="3" id="KW-1015">Disulfide bond</keyword>
<reference evidence="6" key="1">
    <citation type="submission" date="2020-05" db="EMBL/GenBank/DDBJ databases">
        <title>Mycena genomes resolve the evolution of fungal bioluminescence.</title>
        <authorList>
            <person name="Tsai I.J."/>
        </authorList>
    </citation>
    <scope>NUCLEOTIDE SEQUENCE</scope>
    <source>
        <strain evidence="6">160909Yilan</strain>
    </source>
</reference>
<evidence type="ECO:0000313" key="7">
    <source>
        <dbReference type="Proteomes" id="UP000623467"/>
    </source>
</evidence>
<dbReference type="FunFam" id="3.40.30.10:FF:000276">
    <property type="entry name" value="Glutaredoxin 3"/>
    <property type="match status" value="1"/>
</dbReference>
<dbReference type="GO" id="GO:0034599">
    <property type="term" value="P:cellular response to oxidative stress"/>
    <property type="evidence" value="ECO:0007669"/>
    <property type="project" value="TreeGrafter"/>
</dbReference>
<dbReference type="Gene3D" id="3.40.30.10">
    <property type="entry name" value="Glutaredoxin"/>
    <property type="match status" value="1"/>
</dbReference>
<dbReference type="InterPro" id="IPR011767">
    <property type="entry name" value="GLR_AS"/>
</dbReference>
<evidence type="ECO:0000256" key="4">
    <source>
        <dbReference type="ARBA" id="ARBA00023284"/>
    </source>
</evidence>
<evidence type="ECO:0000259" key="5">
    <source>
        <dbReference type="Pfam" id="PF00462"/>
    </source>
</evidence>
<evidence type="ECO:0000256" key="1">
    <source>
        <dbReference type="ARBA" id="ARBA00022448"/>
    </source>
</evidence>
<keyword evidence="4" id="KW-0676">Redox-active center</keyword>
<accession>A0A8H6ZA09</accession>
<dbReference type="EMBL" id="JACAZH010000002">
    <property type="protein sequence ID" value="KAF7375258.1"/>
    <property type="molecule type" value="Genomic_DNA"/>
</dbReference>
<dbReference type="PRINTS" id="PR00160">
    <property type="entry name" value="GLUTAREDOXIN"/>
</dbReference>
<name>A0A8H6ZA09_9AGAR</name>
<evidence type="ECO:0000256" key="3">
    <source>
        <dbReference type="ARBA" id="ARBA00023157"/>
    </source>
</evidence>
<proteinExistence type="predicted"/>
<dbReference type="OrthoDB" id="418495at2759"/>
<dbReference type="PANTHER" id="PTHR45694:SF18">
    <property type="entry name" value="GLUTAREDOXIN-1-RELATED"/>
    <property type="match status" value="1"/>
</dbReference>
<dbReference type="InterPro" id="IPR011899">
    <property type="entry name" value="Glutaredoxin_euk/vir"/>
</dbReference>
<dbReference type="Proteomes" id="UP000623467">
    <property type="component" value="Unassembled WGS sequence"/>
</dbReference>